<dbReference type="Proteomes" id="UP000520767">
    <property type="component" value="Unassembled WGS sequence"/>
</dbReference>
<proteinExistence type="predicted"/>
<gene>
    <name evidence="3" type="ORF">FHR82_006085</name>
</gene>
<keyword evidence="2" id="KW-0456">Lyase</keyword>
<keyword evidence="4" id="KW-1185">Reference proteome</keyword>
<evidence type="ECO:0000256" key="2">
    <source>
        <dbReference type="ARBA" id="ARBA00023239"/>
    </source>
</evidence>
<accession>A0A7W7QA30</accession>
<dbReference type="Pfam" id="PF01903">
    <property type="entry name" value="CbiX"/>
    <property type="match status" value="1"/>
</dbReference>
<comment type="caution">
    <text evidence="3">The sequence shown here is derived from an EMBL/GenBank/DDBJ whole genome shotgun (WGS) entry which is preliminary data.</text>
</comment>
<name>A0A7W7QA30_9PSEU</name>
<dbReference type="SUPFAM" id="SSF53800">
    <property type="entry name" value="Chelatase"/>
    <property type="match status" value="1"/>
</dbReference>
<dbReference type="RefSeq" id="WP_184813887.1">
    <property type="nucleotide sequence ID" value="NZ_JACHJQ010000006.1"/>
</dbReference>
<dbReference type="Gene3D" id="3.40.50.1400">
    <property type="match status" value="2"/>
</dbReference>
<protein>
    <submittedName>
        <fullName evidence="3">Sirohydrochlorin ferrochelatase</fullName>
    </submittedName>
</protein>
<evidence type="ECO:0000256" key="1">
    <source>
        <dbReference type="ARBA" id="ARBA00022723"/>
    </source>
</evidence>
<organism evidence="3 4">
    <name type="scientific">Actinophytocola algeriensis</name>
    <dbReference type="NCBI Taxonomy" id="1768010"/>
    <lineage>
        <taxon>Bacteria</taxon>
        <taxon>Bacillati</taxon>
        <taxon>Actinomycetota</taxon>
        <taxon>Actinomycetes</taxon>
        <taxon>Pseudonocardiales</taxon>
        <taxon>Pseudonocardiaceae</taxon>
    </lineage>
</organism>
<dbReference type="AlphaFoldDB" id="A0A7W7QA30"/>
<dbReference type="CDD" id="cd03416">
    <property type="entry name" value="CbiX_SirB_N"/>
    <property type="match status" value="1"/>
</dbReference>
<keyword evidence="1" id="KW-0479">Metal-binding</keyword>
<dbReference type="GO" id="GO:0046872">
    <property type="term" value="F:metal ion binding"/>
    <property type="evidence" value="ECO:0007669"/>
    <property type="project" value="UniProtKB-KW"/>
</dbReference>
<dbReference type="PANTHER" id="PTHR33542:SF5">
    <property type="entry name" value="FERROCHELATASE CHE1"/>
    <property type="match status" value="1"/>
</dbReference>
<dbReference type="InterPro" id="IPR002762">
    <property type="entry name" value="CbiX-like"/>
</dbReference>
<dbReference type="GO" id="GO:0016829">
    <property type="term" value="F:lyase activity"/>
    <property type="evidence" value="ECO:0007669"/>
    <property type="project" value="UniProtKB-KW"/>
</dbReference>
<dbReference type="PANTHER" id="PTHR33542">
    <property type="entry name" value="SIROHYDROCHLORIN FERROCHELATASE, CHLOROPLASTIC"/>
    <property type="match status" value="1"/>
</dbReference>
<sequence length="226" mass="23503">MTCVLVAHGTRDPAGAAVVESLAALVRRHLPDVRVAFADVRGPSVTTVLRDCPGPSVVVPAFLSAGYHVRADIPEQIAASGTPAVLTPHLGLDLVSVARHRLVQAGWVPGQPVVLAASGSSDPRARAEVYDAAWRLGAARVGFVATSSPALDEVLEPGVAVASWFLAPGLFHRRAVAAGAEVTAAPLGAHPAVAEAVVRRYRHATIRERWVSRTGTGLGHRASQPS</sequence>
<evidence type="ECO:0000313" key="4">
    <source>
        <dbReference type="Proteomes" id="UP000520767"/>
    </source>
</evidence>
<evidence type="ECO:0000313" key="3">
    <source>
        <dbReference type="EMBL" id="MBB4909827.1"/>
    </source>
</evidence>
<dbReference type="EMBL" id="JACHJQ010000006">
    <property type="protein sequence ID" value="MBB4909827.1"/>
    <property type="molecule type" value="Genomic_DNA"/>
</dbReference>
<reference evidence="3 4" key="1">
    <citation type="submission" date="2020-08" db="EMBL/GenBank/DDBJ databases">
        <title>Genomic Encyclopedia of Type Strains, Phase III (KMG-III): the genomes of soil and plant-associated and newly described type strains.</title>
        <authorList>
            <person name="Whitman W."/>
        </authorList>
    </citation>
    <scope>NUCLEOTIDE SEQUENCE [LARGE SCALE GENOMIC DNA]</scope>
    <source>
        <strain evidence="3 4">CECT 8960</strain>
    </source>
</reference>
<dbReference type="InterPro" id="IPR050963">
    <property type="entry name" value="Sirohydro_Cobaltochel/CbiX"/>
</dbReference>